<gene>
    <name evidence="2" type="ORF">CJ030_MR8G028266</name>
</gene>
<evidence type="ECO:0000256" key="1">
    <source>
        <dbReference type="SAM" id="Phobius"/>
    </source>
</evidence>
<dbReference type="Proteomes" id="UP000516437">
    <property type="component" value="Chromosome 8"/>
</dbReference>
<keyword evidence="1" id="KW-0472">Membrane</keyword>
<feature type="transmembrane region" description="Helical" evidence="1">
    <location>
        <begin position="228"/>
        <end position="245"/>
    </location>
</feature>
<keyword evidence="1" id="KW-0812">Transmembrane</keyword>
<dbReference type="EMBL" id="RXIC02000026">
    <property type="protein sequence ID" value="KAB1204185.1"/>
    <property type="molecule type" value="Genomic_DNA"/>
</dbReference>
<feature type="transmembrane region" description="Helical" evidence="1">
    <location>
        <begin position="103"/>
        <end position="128"/>
    </location>
</feature>
<protein>
    <recommendedName>
        <fullName evidence="4">Transmembrane protein</fullName>
    </recommendedName>
</protein>
<proteinExistence type="predicted"/>
<organism evidence="2 3">
    <name type="scientific">Morella rubra</name>
    <name type="common">Chinese bayberry</name>
    <dbReference type="NCBI Taxonomy" id="262757"/>
    <lineage>
        <taxon>Eukaryota</taxon>
        <taxon>Viridiplantae</taxon>
        <taxon>Streptophyta</taxon>
        <taxon>Embryophyta</taxon>
        <taxon>Tracheophyta</taxon>
        <taxon>Spermatophyta</taxon>
        <taxon>Magnoliopsida</taxon>
        <taxon>eudicotyledons</taxon>
        <taxon>Gunneridae</taxon>
        <taxon>Pentapetalae</taxon>
        <taxon>rosids</taxon>
        <taxon>fabids</taxon>
        <taxon>Fagales</taxon>
        <taxon>Myricaceae</taxon>
        <taxon>Morella</taxon>
    </lineage>
</organism>
<reference evidence="2 3" key="1">
    <citation type="journal article" date="2019" name="Plant Biotechnol. J.">
        <title>The red bayberry genome and genetic basis of sex determination.</title>
        <authorList>
            <person name="Jia H.M."/>
            <person name="Jia H.J."/>
            <person name="Cai Q.L."/>
            <person name="Wang Y."/>
            <person name="Zhao H.B."/>
            <person name="Yang W.F."/>
            <person name="Wang G.Y."/>
            <person name="Li Y.H."/>
            <person name="Zhan D.L."/>
            <person name="Shen Y.T."/>
            <person name="Niu Q.F."/>
            <person name="Chang L."/>
            <person name="Qiu J."/>
            <person name="Zhao L."/>
            <person name="Xie H.B."/>
            <person name="Fu W.Y."/>
            <person name="Jin J."/>
            <person name="Li X.W."/>
            <person name="Jiao Y."/>
            <person name="Zhou C.C."/>
            <person name="Tu T."/>
            <person name="Chai C.Y."/>
            <person name="Gao J.L."/>
            <person name="Fan L.J."/>
            <person name="van de Weg E."/>
            <person name="Wang J.Y."/>
            <person name="Gao Z.S."/>
        </authorList>
    </citation>
    <scope>NUCLEOTIDE SEQUENCE [LARGE SCALE GENOMIC DNA]</scope>
    <source>
        <tissue evidence="2">Leaves</tissue>
    </source>
</reference>
<feature type="transmembrane region" description="Helical" evidence="1">
    <location>
        <begin position="38"/>
        <end position="61"/>
    </location>
</feature>
<dbReference type="PANTHER" id="PTHR33133">
    <property type="entry name" value="OS08G0107100 PROTEIN-RELATED"/>
    <property type="match status" value="1"/>
</dbReference>
<evidence type="ECO:0000313" key="3">
    <source>
        <dbReference type="Proteomes" id="UP000516437"/>
    </source>
</evidence>
<dbReference type="PANTHER" id="PTHR33133:SF21">
    <property type="entry name" value="TRANSMEMBRANE PROTEIN"/>
    <property type="match status" value="1"/>
</dbReference>
<feature type="transmembrane region" description="Helical" evidence="1">
    <location>
        <begin position="149"/>
        <end position="166"/>
    </location>
</feature>
<accession>A0A6A1UUW2</accession>
<evidence type="ECO:0000313" key="2">
    <source>
        <dbReference type="EMBL" id="KAB1204185.1"/>
    </source>
</evidence>
<dbReference type="OrthoDB" id="1293150at2759"/>
<feature type="transmembrane region" description="Helical" evidence="1">
    <location>
        <begin position="279"/>
        <end position="298"/>
    </location>
</feature>
<keyword evidence="1" id="KW-1133">Transmembrane helix</keyword>
<comment type="caution">
    <text evidence="2">The sequence shown here is derived from an EMBL/GenBank/DDBJ whole genome shotgun (WGS) entry which is preliminary data.</text>
</comment>
<dbReference type="AlphaFoldDB" id="A0A6A1UUW2"/>
<name>A0A6A1UUW2_9ROSI</name>
<feature type="transmembrane region" description="Helical" evidence="1">
    <location>
        <begin position="181"/>
        <end position="207"/>
    </location>
</feature>
<keyword evidence="3" id="KW-1185">Reference proteome</keyword>
<sequence>MTQPMFERDGISSQRPKFYPPLSTFFISLKVFLGNKQLFLSIFALAALPLSFLLFSLSLSVQPLKSNVYNLEAVAFLSSSRFEARHVWKESRADALSLLKVKALFFIPIYFLSLLVSITAVHSTASACHAKRPTLLAALTAVKLTWRRPFATTILIYASSLLYAQVPRTVATLTGSPRSEFVVLVIGSAFEVYLMAVLSLGLVVSIVEEELGWEALRVGSCLMAGKRLSGWLLSGLLLLGTGTIARDLERKMDSRYSSLDSSTMAVRVSTGAKDNAGLILLYGVVVLWGYILTTVFYCECRKRHAVRDDEENVTV</sequence>
<evidence type="ECO:0008006" key="4">
    <source>
        <dbReference type="Google" id="ProtNLM"/>
    </source>
</evidence>